<sequence length="60" mass="6683">MGRRTHPEHGPIHVLVRQFLPDAVIGTYFLGSFPNGDFAISHDDLLTADTARLRRLSPAQ</sequence>
<proteinExistence type="predicted"/>
<dbReference type="Proteomes" id="UP000585638">
    <property type="component" value="Unassembled WGS sequence"/>
</dbReference>
<keyword evidence="2" id="KW-1185">Reference proteome</keyword>
<reference evidence="1 2" key="1">
    <citation type="submission" date="2020-08" db="EMBL/GenBank/DDBJ databases">
        <title>Sequencing the genomes of 1000 actinobacteria strains.</title>
        <authorList>
            <person name="Klenk H.-P."/>
        </authorList>
    </citation>
    <scope>NUCLEOTIDE SEQUENCE [LARGE SCALE GENOMIC DNA]</scope>
    <source>
        <strain evidence="1 2">DSM 43851</strain>
    </source>
</reference>
<dbReference type="EMBL" id="JACHIR010000001">
    <property type="protein sequence ID" value="MBB5890019.1"/>
    <property type="molecule type" value="Genomic_DNA"/>
</dbReference>
<evidence type="ECO:0000313" key="1">
    <source>
        <dbReference type="EMBL" id="MBB5890019.1"/>
    </source>
</evidence>
<dbReference type="RefSeq" id="WP_184859231.1">
    <property type="nucleotide sequence ID" value="NZ_BAAAWY010000008.1"/>
</dbReference>
<dbReference type="AlphaFoldDB" id="A0A7W9NF10"/>
<accession>A0A7W9NF10</accession>
<comment type="caution">
    <text evidence="1">The sequence shown here is derived from an EMBL/GenBank/DDBJ whole genome shotgun (WGS) entry which is preliminary data.</text>
</comment>
<evidence type="ECO:0000313" key="2">
    <source>
        <dbReference type="Proteomes" id="UP000585638"/>
    </source>
</evidence>
<gene>
    <name evidence="1" type="ORF">BJ998_001215</name>
</gene>
<protein>
    <submittedName>
        <fullName evidence="1">Uncharacterized protein</fullName>
    </submittedName>
</protein>
<name>A0A7W9NF10_9PSEU</name>
<organism evidence="1 2">
    <name type="scientific">Kutzneria kofuensis</name>
    <dbReference type="NCBI Taxonomy" id="103725"/>
    <lineage>
        <taxon>Bacteria</taxon>
        <taxon>Bacillati</taxon>
        <taxon>Actinomycetota</taxon>
        <taxon>Actinomycetes</taxon>
        <taxon>Pseudonocardiales</taxon>
        <taxon>Pseudonocardiaceae</taxon>
        <taxon>Kutzneria</taxon>
    </lineage>
</organism>